<evidence type="ECO:0000313" key="2">
    <source>
        <dbReference type="Proteomes" id="UP000199184"/>
    </source>
</evidence>
<dbReference type="EMBL" id="FMAI01000051">
    <property type="protein sequence ID" value="SCB55717.1"/>
    <property type="molecule type" value="Genomic_DNA"/>
</dbReference>
<dbReference type="RefSeq" id="WP_245323942.1">
    <property type="nucleotide sequence ID" value="NZ_FMAI01000051.1"/>
</dbReference>
<protein>
    <recommendedName>
        <fullName evidence="3">Aspartate/glutamate racemase family protein</fullName>
    </recommendedName>
</protein>
<evidence type="ECO:0008006" key="3">
    <source>
        <dbReference type="Google" id="ProtNLM"/>
    </source>
</evidence>
<name>A0A1C3XTU4_9BRAD</name>
<evidence type="ECO:0000313" key="1">
    <source>
        <dbReference type="EMBL" id="SCB55717.1"/>
    </source>
</evidence>
<sequence length="245" mass="25831">MNNSQLTQRKSRFASRHLNQAFYGAPVGILLLERIGRSGEFSRPFIPGSVGNASTWSVPVRYKTIPGLSFTELVAPDYEKYASAAVQAAIELVREGAQMITANCGFMLRYQDAVRNAVDVPVLLSPLLLGALLGQMLPRGKALGIITAKASSLTPDALEAAGLQAGSDRVVIAGLEDAPCFAAAFLTASGDLDGSAVERETVAAAVALLKDRPDIGMLLFECSELPPYAAAVQRATGVPVSTLPR</sequence>
<reference evidence="2" key="1">
    <citation type="submission" date="2016-08" db="EMBL/GenBank/DDBJ databases">
        <authorList>
            <person name="Varghese N."/>
            <person name="Submissions Spin"/>
        </authorList>
    </citation>
    <scope>NUCLEOTIDE SEQUENCE [LARGE SCALE GENOMIC DNA]</scope>
    <source>
        <strain evidence="2">ERR11</strain>
    </source>
</reference>
<proteinExistence type="predicted"/>
<keyword evidence="2" id="KW-1185">Reference proteome</keyword>
<dbReference type="Proteomes" id="UP000199184">
    <property type="component" value="Unassembled WGS sequence"/>
</dbReference>
<dbReference type="AlphaFoldDB" id="A0A1C3XTU4"/>
<organism evidence="1 2">
    <name type="scientific">Bradyrhizobium shewense</name>
    <dbReference type="NCBI Taxonomy" id="1761772"/>
    <lineage>
        <taxon>Bacteria</taxon>
        <taxon>Pseudomonadati</taxon>
        <taxon>Pseudomonadota</taxon>
        <taxon>Alphaproteobacteria</taxon>
        <taxon>Hyphomicrobiales</taxon>
        <taxon>Nitrobacteraceae</taxon>
        <taxon>Bradyrhizobium</taxon>
    </lineage>
</organism>
<accession>A0A1C3XTU4</accession>
<gene>
    <name evidence="1" type="ORF">GA0061098_105113</name>
</gene>